<protein>
    <submittedName>
        <fullName evidence="1">Uncharacterized protein</fullName>
    </submittedName>
</protein>
<accession>A0AAV2JE91</accession>
<dbReference type="Proteomes" id="UP001497482">
    <property type="component" value="Chromosome 12"/>
</dbReference>
<name>A0AAV2JE91_KNICA</name>
<dbReference type="EMBL" id="OZ035834">
    <property type="protein sequence ID" value="CAL1575968.1"/>
    <property type="molecule type" value="Genomic_DNA"/>
</dbReference>
<dbReference type="AlphaFoldDB" id="A0AAV2JE91"/>
<evidence type="ECO:0000313" key="1">
    <source>
        <dbReference type="EMBL" id="CAL1575968.1"/>
    </source>
</evidence>
<reference evidence="1 2" key="1">
    <citation type="submission" date="2024-04" db="EMBL/GenBank/DDBJ databases">
        <authorList>
            <person name="Waldvogel A.-M."/>
            <person name="Schoenle A."/>
        </authorList>
    </citation>
    <scope>NUCLEOTIDE SEQUENCE [LARGE SCALE GENOMIC DNA]</scope>
</reference>
<gene>
    <name evidence="1" type="ORF">KC01_LOCUS7433</name>
</gene>
<proteinExistence type="predicted"/>
<organism evidence="1 2">
    <name type="scientific">Knipowitschia caucasica</name>
    <name type="common">Caucasian dwarf goby</name>
    <name type="synonym">Pomatoschistus caucasicus</name>
    <dbReference type="NCBI Taxonomy" id="637954"/>
    <lineage>
        <taxon>Eukaryota</taxon>
        <taxon>Metazoa</taxon>
        <taxon>Chordata</taxon>
        <taxon>Craniata</taxon>
        <taxon>Vertebrata</taxon>
        <taxon>Euteleostomi</taxon>
        <taxon>Actinopterygii</taxon>
        <taxon>Neopterygii</taxon>
        <taxon>Teleostei</taxon>
        <taxon>Neoteleostei</taxon>
        <taxon>Acanthomorphata</taxon>
        <taxon>Gobiaria</taxon>
        <taxon>Gobiiformes</taxon>
        <taxon>Gobioidei</taxon>
        <taxon>Gobiidae</taxon>
        <taxon>Gobiinae</taxon>
        <taxon>Knipowitschia</taxon>
    </lineage>
</organism>
<sequence>MLSGAAGRPLLELLIEASWAQPSPSSFAALCSPQVLLVEAAWDCSLFPYGGARGVPQELLIEASWEVTFALGRLVRDLAVPGTASLLDSREESTDLTLARF</sequence>
<evidence type="ECO:0000313" key="2">
    <source>
        <dbReference type="Proteomes" id="UP001497482"/>
    </source>
</evidence>
<keyword evidence="2" id="KW-1185">Reference proteome</keyword>